<sequence>VCIIIFSFSPSALPNILFPVYSNNNNNDNGQPYSANYSIYAGEYIFIYYYYSKLIISNQFNGHSK</sequence>
<evidence type="ECO:0000313" key="1">
    <source>
        <dbReference type="EMBL" id="KRY59168.1"/>
    </source>
</evidence>
<dbReference type="Proteomes" id="UP000054653">
    <property type="component" value="Unassembled WGS sequence"/>
</dbReference>
<dbReference type="AlphaFoldDB" id="A0A0V1DC54"/>
<gene>
    <name evidence="1" type="ORF">T03_6600</name>
</gene>
<organism evidence="1 2">
    <name type="scientific">Trichinella britovi</name>
    <name type="common">Parasitic roundworm</name>
    <dbReference type="NCBI Taxonomy" id="45882"/>
    <lineage>
        <taxon>Eukaryota</taxon>
        <taxon>Metazoa</taxon>
        <taxon>Ecdysozoa</taxon>
        <taxon>Nematoda</taxon>
        <taxon>Enoplea</taxon>
        <taxon>Dorylaimia</taxon>
        <taxon>Trichinellida</taxon>
        <taxon>Trichinellidae</taxon>
        <taxon>Trichinella</taxon>
    </lineage>
</organism>
<dbReference type="EMBL" id="JYDI01000015">
    <property type="protein sequence ID" value="KRY59168.1"/>
    <property type="molecule type" value="Genomic_DNA"/>
</dbReference>
<reference evidence="1 2" key="1">
    <citation type="submission" date="2015-01" db="EMBL/GenBank/DDBJ databases">
        <title>Evolution of Trichinella species and genotypes.</title>
        <authorList>
            <person name="Korhonen P.K."/>
            <person name="Edoardo P."/>
            <person name="Giuseppe L.R."/>
            <person name="Gasser R.B."/>
        </authorList>
    </citation>
    <scope>NUCLEOTIDE SEQUENCE [LARGE SCALE GENOMIC DNA]</scope>
    <source>
        <strain evidence="1">ISS120</strain>
    </source>
</reference>
<feature type="non-terminal residue" evidence="1">
    <location>
        <position position="1"/>
    </location>
</feature>
<protein>
    <submittedName>
        <fullName evidence="1">Uncharacterized protein</fullName>
    </submittedName>
</protein>
<comment type="caution">
    <text evidence="1">The sequence shown here is derived from an EMBL/GenBank/DDBJ whole genome shotgun (WGS) entry which is preliminary data.</text>
</comment>
<evidence type="ECO:0000313" key="2">
    <source>
        <dbReference type="Proteomes" id="UP000054653"/>
    </source>
</evidence>
<name>A0A0V1DC54_TRIBR</name>
<keyword evidence="2" id="KW-1185">Reference proteome</keyword>
<accession>A0A0V1DC54</accession>
<proteinExistence type="predicted"/>